<gene>
    <name evidence="2" type="ORF">XNOV1_A042247</name>
</gene>
<evidence type="ECO:0000313" key="2">
    <source>
        <dbReference type="EMBL" id="CAJ1076251.1"/>
    </source>
</evidence>
<dbReference type="AlphaFoldDB" id="A0AAV1GQV1"/>
<feature type="region of interest" description="Disordered" evidence="1">
    <location>
        <begin position="54"/>
        <end position="91"/>
    </location>
</feature>
<organism evidence="2 3">
    <name type="scientific">Xyrichtys novacula</name>
    <name type="common">Pearly razorfish</name>
    <name type="synonym">Hemipteronotus novacula</name>
    <dbReference type="NCBI Taxonomy" id="13765"/>
    <lineage>
        <taxon>Eukaryota</taxon>
        <taxon>Metazoa</taxon>
        <taxon>Chordata</taxon>
        <taxon>Craniata</taxon>
        <taxon>Vertebrata</taxon>
        <taxon>Euteleostomi</taxon>
        <taxon>Actinopterygii</taxon>
        <taxon>Neopterygii</taxon>
        <taxon>Teleostei</taxon>
        <taxon>Neoteleostei</taxon>
        <taxon>Acanthomorphata</taxon>
        <taxon>Eupercaria</taxon>
        <taxon>Labriformes</taxon>
        <taxon>Labridae</taxon>
        <taxon>Xyrichtys</taxon>
    </lineage>
</organism>
<accession>A0AAV1GQV1</accession>
<sequence>MPPFSTDDYHKLLQKIAVLETKINRLEANVDRNGRCGNETTSCDQDHHTQLITIDQEDYGSSNASSSDSLGAKPKSSHWNMGVTSRAQRPEICDKTGWTKLSSTPVQRKRQLWIAAKAGPKIKNNLPQQQPSLPLHNRFAPLLRNPGSTSPHSRL</sequence>
<dbReference type="Proteomes" id="UP001178508">
    <property type="component" value="Chromosome 16"/>
</dbReference>
<feature type="compositionally biased region" description="Polar residues" evidence="1">
    <location>
        <begin position="77"/>
        <end position="87"/>
    </location>
</feature>
<proteinExistence type="predicted"/>
<name>A0AAV1GQV1_XYRNO</name>
<keyword evidence="3" id="KW-1185">Reference proteome</keyword>
<reference evidence="2" key="1">
    <citation type="submission" date="2023-08" db="EMBL/GenBank/DDBJ databases">
        <authorList>
            <person name="Alioto T."/>
            <person name="Alioto T."/>
            <person name="Gomez Garrido J."/>
        </authorList>
    </citation>
    <scope>NUCLEOTIDE SEQUENCE</scope>
</reference>
<evidence type="ECO:0000256" key="1">
    <source>
        <dbReference type="SAM" id="MobiDB-lite"/>
    </source>
</evidence>
<protein>
    <submittedName>
        <fullName evidence="2">Uncharacterized protein LOC118313818</fullName>
    </submittedName>
</protein>
<evidence type="ECO:0000313" key="3">
    <source>
        <dbReference type="Proteomes" id="UP001178508"/>
    </source>
</evidence>
<dbReference type="EMBL" id="OY660879">
    <property type="protein sequence ID" value="CAJ1076251.1"/>
    <property type="molecule type" value="Genomic_DNA"/>
</dbReference>